<feature type="binding site" evidence="7">
    <location>
        <position position="246"/>
    </location>
    <ligand>
        <name>substrate</name>
    </ligand>
</feature>
<feature type="binding site" evidence="8">
    <location>
        <position position="211"/>
    </location>
    <ligand>
        <name>Zn(2+)</name>
        <dbReference type="ChEBI" id="CHEBI:29105"/>
    </ligand>
</feature>
<feature type="active site" description="Proton donor/acceptor" evidence="6">
    <location>
        <position position="269"/>
    </location>
</feature>
<evidence type="ECO:0000256" key="4">
    <source>
        <dbReference type="ARBA" id="ARBA00023277"/>
    </source>
</evidence>
<evidence type="ECO:0000256" key="7">
    <source>
        <dbReference type="PIRSR" id="PIRSR038994-2"/>
    </source>
</evidence>
<evidence type="ECO:0000256" key="1">
    <source>
        <dbReference type="ARBA" id="ARBA00010716"/>
    </source>
</evidence>
<name>A0A7W6IQ50_9HYPH</name>
<dbReference type="InterPro" id="IPR006680">
    <property type="entry name" value="Amidohydro-rel"/>
</dbReference>
<dbReference type="AlphaFoldDB" id="A0A7W6IQ50"/>
<keyword evidence="4 5" id="KW-0119">Carbohydrate metabolism</keyword>
<dbReference type="GO" id="GO:0008448">
    <property type="term" value="F:N-acetylglucosamine-6-phosphate deacetylase activity"/>
    <property type="evidence" value="ECO:0007669"/>
    <property type="project" value="UniProtKB-EC"/>
</dbReference>
<dbReference type="InterPro" id="IPR032466">
    <property type="entry name" value="Metal_Hydrolase"/>
</dbReference>
<dbReference type="Gene3D" id="2.30.40.10">
    <property type="entry name" value="Urease, subunit C, domain 1"/>
    <property type="match status" value="1"/>
</dbReference>
<evidence type="ECO:0000313" key="11">
    <source>
        <dbReference type="Proteomes" id="UP000547011"/>
    </source>
</evidence>
<feature type="binding site" evidence="7">
    <location>
        <position position="135"/>
    </location>
    <ligand>
        <name>substrate</name>
    </ligand>
</feature>
<dbReference type="PANTHER" id="PTHR11113:SF14">
    <property type="entry name" value="N-ACETYLGLUCOSAMINE-6-PHOSPHATE DEACETYLASE"/>
    <property type="match status" value="1"/>
</dbReference>
<keyword evidence="2 8" id="KW-0479">Metal-binding</keyword>
<dbReference type="EMBL" id="JACIEW010000009">
    <property type="protein sequence ID" value="MBB4053614.1"/>
    <property type="molecule type" value="Genomic_DNA"/>
</dbReference>
<dbReference type="GO" id="GO:0006046">
    <property type="term" value="P:N-acetylglucosamine catabolic process"/>
    <property type="evidence" value="ECO:0007669"/>
    <property type="project" value="TreeGrafter"/>
</dbReference>
<evidence type="ECO:0000256" key="5">
    <source>
        <dbReference type="PIRNR" id="PIRNR038994"/>
    </source>
</evidence>
<feature type="binding site" evidence="7">
    <location>
        <begin position="305"/>
        <end position="307"/>
    </location>
    <ligand>
        <name>substrate</name>
    </ligand>
</feature>
<dbReference type="Proteomes" id="UP000547011">
    <property type="component" value="Unassembled WGS sequence"/>
</dbReference>
<evidence type="ECO:0000259" key="9">
    <source>
        <dbReference type="Pfam" id="PF01979"/>
    </source>
</evidence>
<dbReference type="Gene3D" id="3.20.20.140">
    <property type="entry name" value="Metal-dependent hydrolases"/>
    <property type="match status" value="1"/>
</dbReference>
<dbReference type="PIRSF" id="PIRSF038994">
    <property type="entry name" value="NagA"/>
    <property type="match status" value="1"/>
</dbReference>
<dbReference type="SUPFAM" id="SSF51556">
    <property type="entry name" value="Metallo-dependent hydrolases"/>
    <property type="match status" value="1"/>
</dbReference>
<sequence>MSVLTFSGRDPVTGNALRVSVQDGIVRDVMSVPVQPGMAWLAPGLVDLQVNGFGGLDLNDGALEPATVTALCSRLAAEGVTRFLPTVITASEQEILAAVEAIAAAVADSPLAARMVAGIHVEGPFLSPQDGPRGAHRLACIRDADAAEVMRWQAAANGLIRIVTLAPEVPGAIAATEAIVAAGIRVSLGHSSASAEQIHQAADAGAKLSTHLGNGSAGQLPRHPNMVWAQLADDRLTASFITDGHHLPADTAKAMLRAKGAARSILVSDAVALAGLPPGKYHTPVGGDVEILPSGRIALAGTSFLAGSGDALRTCVARAAKMSGFPLSECLAMASTRAAEAIGLSGGLEPGARADLILFDWAEGDDGLALRQTVLAGEIVFDAGGGGA</sequence>
<accession>A0A7W6IQ50</accession>
<dbReference type="InterPro" id="IPR003764">
    <property type="entry name" value="GlcNAc_6-P_deAcase"/>
</dbReference>
<evidence type="ECO:0000256" key="8">
    <source>
        <dbReference type="PIRSR" id="PIRSR038994-3"/>
    </source>
</evidence>
<comment type="caution">
    <text evidence="10">The sequence shown here is derived from an EMBL/GenBank/DDBJ whole genome shotgun (WGS) entry which is preliminary data.</text>
</comment>
<dbReference type="InterPro" id="IPR011059">
    <property type="entry name" value="Metal-dep_hydrolase_composite"/>
</dbReference>
<dbReference type="RefSeq" id="WP_183312386.1">
    <property type="nucleotide sequence ID" value="NZ_JACIEW010000009.1"/>
</dbReference>
<comment type="similarity">
    <text evidence="1 5">Belongs to the metallo-dependent hydrolases superfamily. NagA family.</text>
</comment>
<dbReference type="Pfam" id="PF01979">
    <property type="entry name" value="Amidohydro_1"/>
    <property type="match status" value="1"/>
</dbReference>
<dbReference type="EC" id="3.5.1.25" evidence="10"/>
<evidence type="ECO:0000256" key="3">
    <source>
        <dbReference type="ARBA" id="ARBA00022801"/>
    </source>
</evidence>
<keyword evidence="11" id="KW-1185">Reference proteome</keyword>
<organism evidence="10 11">
    <name type="scientific">Devosia subaequoris</name>
    <dbReference type="NCBI Taxonomy" id="395930"/>
    <lineage>
        <taxon>Bacteria</taxon>
        <taxon>Pseudomonadati</taxon>
        <taxon>Pseudomonadota</taxon>
        <taxon>Alphaproteobacteria</taxon>
        <taxon>Hyphomicrobiales</taxon>
        <taxon>Devosiaceae</taxon>
        <taxon>Devosia</taxon>
    </lineage>
</organism>
<evidence type="ECO:0000256" key="2">
    <source>
        <dbReference type="ARBA" id="ARBA00022723"/>
    </source>
</evidence>
<feature type="binding site" evidence="8">
    <location>
        <position position="122"/>
    </location>
    <ligand>
        <name>Zn(2+)</name>
        <dbReference type="ChEBI" id="CHEBI:29105"/>
    </ligand>
</feature>
<evidence type="ECO:0000313" key="10">
    <source>
        <dbReference type="EMBL" id="MBB4053614.1"/>
    </source>
</evidence>
<feature type="binding site" evidence="7">
    <location>
        <position position="222"/>
    </location>
    <ligand>
        <name>substrate</name>
    </ligand>
</feature>
<feature type="binding site" evidence="7">
    <location>
        <begin position="214"/>
        <end position="215"/>
    </location>
    <ligand>
        <name>substrate</name>
    </ligand>
</feature>
<protein>
    <submittedName>
        <fullName evidence="10">N-acetylglucosamine-6-phosphate deacetylase</fullName>
        <ecNumber evidence="10">3.5.1.25</ecNumber>
    </submittedName>
</protein>
<evidence type="ECO:0000256" key="6">
    <source>
        <dbReference type="PIRSR" id="PIRSR038994-1"/>
    </source>
</evidence>
<feature type="domain" description="Amidohydrolase-related" evidence="9">
    <location>
        <begin position="41"/>
        <end position="380"/>
    </location>
</feature>
<dbReference type="GO" id="GO:0046872">
    <property type="term" value="F:metal ion binding"/>
    <property type="evidence" value="ECO:0007669"/>
    <property type="project" value="UniProtKB-KW"/>
</dbReference>
<dbReference type="PANTHER" id="PTHR11113">
    <property type="entry name" value="N-ACETYLGLUCOSAMINE-6-PHOSPHATE DEACETYLASE"/>
    <property type="match status" value="1"/>
</dbReference>
<reference evidence="10 11" key="1">
    <citation type="submission" date="2020-08" db="EMBL/GenBank/DDBJ databases">
        <title>Genomic Encyclopedia of Type Strains, Phase IV (KMG-IV): sequencing the most valuable type-strain genomes for metagenomic binning, comparative biology and taxonomic classification.</title>
        <authorList>
            <person name="Goeker M."/>
        </authorList>
    </citation>
    <scope>NUCLEOTIDE SEQUENCE [LARGE SCALE GENOMIC DNA]</scope>
    <source>
        <strain evidence="10 11">DSM 23447</strain>
    </source>
</reference>
<feature type="binding site" evidence="8">
    <location>
        <position position="190"/>
    </location>
    <ligand>
        <name>Zn(2+)</name>
        <dbReference type="ChEBI" id="CHEBI:29105"/>
    </ligand>
</feature>
<keyword evidence="3 5" id="KW-0378">Hydrolase</keyword>
<gene>
    <name evidence="10" type="ORF">GGR20_003276</name>
</gene>
<comment type="cofactor">
    <cofactor evidence="8">
        <name>a divalent metal cation</name>
        <dbReference type="ChEBI" id="CHEBI:60240"/>
    </cofactor>
    <text evidence="8">Binds 1 divalent metal cation per subunit.</text>
</comment>
<proteinExistence type="inferred from homology"/>